<dbReference type="InterPro" id="IPR010722">
    <property type="entry name" value="BATS_dom"/>
</dbReference>
<evidence type="ECO:0000256" key="3">
    <source>
        <dbReference type="ARBA" id="ARBA00022691"/>
    </source>
</evidence>
<dbReference type="PROSITE" id="PS51918">
    <property type="entry name" value="RADICAL_SAM"/>
    <property type="match status" value="1"/>
</dbReference>
<evidence type="ECO:0000256" key="1">
    <source>
        <dbReference type="ARBA" id="ARBA00001966"/>
    </source>
</evidence>
<dbReference type="SMART" id="SM00876">
    <property type="entry name" value="BATS"/>
    <property type="match status" value="1"/>
</dbReference>
<evidence type="ECO:0000256" key="4">
    <source>
        <dbReference type="ARBA" id="ARBA00022723"/>
    </source>
</evidence>
<dbReference type="InterPro" id="IPR007197">
    <property type="entry name" value="rSAM"/>
</dbReference>
<dbReference type="NCBIfam" id="TIGR02351">
    <property type="entry name" value="thiH"/>
    <property type="match status" value="1"/>
</dbReference>
<evidence type="ECO:0000313" key="9">
    <source>
        <dbReference type="Proteomes" id="UP000190150"/>
    </source>
</evidence>
<evidence type="ECO:0000256" key="2">
    <source>
        <dbReference type="ARBA" id="ARBA00022485"/>
    </source>
</evidence>
<dbReference type="SFLD" id="SFLDF00301">
    <property type="entry name" value="2-iminoacetate_synthase_(ThiH)"/>
    <property type="match status" value="1"/>
</dbReference>
<dbReference type="AlphaFoldDB" id="A0A1T5DY59"/>
<dbReference type="Gene3D" id="3.20.20.70">
    <property type="entry name" value="Aldolase class I"/>
    <property type="match status" value="1"/>
</dbReference>
<dbReference type="GO" id="GO:0009228">
    <property type="term" value="P:thiamine biosynthetic process"/>
    <property type="evidence" value="ECO:0007669"/>
    <property type="project" value="InterPro"/>
</dbReference>
<dbReference type="SFLD" id="SFLDS00029">
    <property type="entry name" value="Radical_SAM"/>
    <property type="match status" value="1"/>
</dbReference>
<dbReference type="SFLD" id="SFLDG01060">
    <property type="entry name" value="BATS_domain_containing"/>
    <property type="match status" value="1"/>
</dbReference>
<dbReference type="SUPFAM" id="SSF102114">
    <property type="entry name" value="Radical SAM enzymes"/>
    <property type="match status" value="1"/>
</dbReference>
<accession>A0A1T5DY59</accession>
<dbReference type="PANTHER" id="PTHR43583">
    <property type="entry name" value="2-IMINOACETATE SYNTHASE"/>
    <property type="match status" value="1"/>
</dbReference>
<keyword evidence="2" id="KW-0004">4Fe-4S</keyword>
<comment type="cofactor">
    <cofactor evidence="1">
        <name>[4Fe-4S] cluster</name>
        <dbReference type="ChEBI" id="CHEBI:49883"/>
    </cofactor>
</comment>
<dbReference type="OrthoDB" id="9801120at2"/>
<dbReference type="GO" id="GO:0003824">
    <property type="term" value="F:catalytic activity"/>
    <property type="evidence" value="ECO:0007669"/>
    <property type="project" value="InterPro"/>
</dbReference>
<dbReference type="PANTHER" id="PTHR43583:SF1">
    <property type="entry name" value="2-IMINOACETATE SYNTHASE"/>
    <property type="match status" value="1"/>
</dbReference>
<dbReference type="Pfam" id="PF06968">
    <property type="entry name" value="BATS"/>
    <property type="match status" value="1"/>
</dbReference>
<evidence type="ECO:0000313" key="8">
    <source>
        <dbReference type="EMBL" id="SKB76762.1"/>
    </source>
</evidence>
<dbReference type="Proteomes" id="UP000190150">
    <property type="component" value="Unassembled WGS sequence"/>
</dbReference>
<evidence type="ECO:0000259" key="7">
    <source>
        <dbReference type="PROSITE" id="PS51918"/>
    </source>
</evidence>
<proteinExistence type="predicted"/>
<dbReference type="STRING" id="1513896.SAMN05660841_02243"/>
<dbReference type="CDD" id="cd01335">
    <property type="entry name" value="Radical_SAM"/>
    <property type="match status" value="1"/>
</dbReference>
<keyword evidence="6" id="KW-0411">Iron-sulfur</keyword>
<dbReference type="EMBL" id="FUZF01000009">
    <property type="protein sequence ID" value="SKB76762.1"/>
    <property type="molecule type" value="Genomic_DNA"/>
</dbReference>
<protein>
    <submittedName>
        <fullName evidence="8">2-iminoacetate synthase</fullName>
    </submittedName>
</protein>
<evidence type="ECO:0000256" key="5">
    <source>
        <dbReference type="ARBA" id="ARBA00023004"/>
    </source>
</evidence>
<keyword evidence="9" id="KW-1185">Reference proteome</keyword>
<feature type="domain" description="Radical SAM core" evidence="7">
    <location>
        <begin position="72"/>
        <end position="299"/>
    </location>
</feature>
<dbReference type="InterPro" id="IPR012726">
    <property type="entry name" value="ThiH"/>
</dbReference>
<dbReference type="InterPro" id="IPR034428">
    <property type="entry name" value="ThiH/NoCL/HydG-like"/>
</dbReference>
<dbReference type="SFLD" id="SFLDG01081">
    <property type="entry name" value="cleavage_of_the_Ca-Cb_bond_in"/>
    <property type="match status" value="1"/>
</dbReference>
<dbReference type="Pfam" id="PF04055">
    <property type="entry name" value="Radical_SAM"/>
    <property type="match status" value="1"/>
</dbReference>
<sequence length="370" mass="42978">METTFTGVFNDYSWQEIKDRIYGTTIDEVYRSLRKEKRDVYDFLNLLSPVAKPLLEEMAQLSHRLTIKRFGKNVQLYAPLYLSNECQNICTYCGFSMDNKIPRRTLQPFEIELEAAALKKMGFHHVLLVTGESNHRVDTDYFVRTVTQLTSIFSNISIEVQPLDYEDYMLLHEAKVNAVMVYQETYHQAAYKRYHPKGKKSNFQYRLETPDRIGKAEIHKIGLGVLLGLEDWRVDSFFTALHIDYLQKKYWKTKYSVSFPRLRPASGSVEPNFIMQDDDLLQLICAYRIWNPDLELSLSTREHAVFRDHIIPLGITAMSAGSKTNPGGYVVAPESLEQFEISDERTPAQIAALITQKGYQPVWKDWVPEY</sequence>
<dbReference type="RefSeq" id="WP_079643176.1">
    <property type="nucleotide sequence ID" value="NZ_FUZF01000009.1"/>
</dbReference>
<organism evidence="8 9">
    <name type="scientific">Sphingobacterium nematocida</name>
    <dbReference type="NCBI Taxonomy" id="1513896"/>
    <lineage>
        <taxon>Bacteria</taxon>
        <taxon>Pseudomonadati</taxon>
        <taxon>Bacteroidota</taxon>
        <taxon>Sphingobacteriia</taxon>
        <taxon>Sphingobacteriales</taxon>
        <taxon>Sphingobacteriaceae</taxon>
        <taxon>Sphingobacterium</taxon>
    </lineage>
</organism>
<dbReference type="InterPro" id="IPR013785">
    <property type="entry name" value="Aldolase_TIM"/>
</dbReference>
<name>A0A1T5DY59_9SPHI</name>
<keyword evidence="5" id="KW-0408">Iron</keyword>
<dbReference type="GO" id="GO:0005506">
    <property type="term" value="F:iron ion binding"/>
    <property type="evidence" value="ECO:0007669"/>
    <property type="project" value="InterPro"/>
</dbReference>
<dbReference type="GO" id="GO:0051539">
    <property type="term" value="F:4 iron, 4 sulfur cluster binding"/>
    <property type="evidence" value="ECO:0007669"/>
    <property type="project" value="UniProtKB-KW"/>
</dbReference>
<keyword evidence="4" id="KW-0479">Metal-binding</keyword>
<keyword evidence="3" id="KW-0949">S-adenosyl-L-methionine</keyword>
<reference evidence="9" key="1">
    <citation type="submission" date="2017-02" db="EMBL/GenBank/DDBJ databases">
        <authorList>
            <person name="Varghese N."/>
            <person name="Submissions S."/>
        </authorList>
    </citation>
    <scope>NUCLEOTIDE SEQUENCE [LARGE SCALE GENOMIC DNA]</scope>
    <source>
        <strain evidence="9">DSM 24091</strain>
    </source>
</reference>
<gene>
    <name evidence="8" type="ORF">SAMN05660841_02243</name>
</gene>
<dbReference type="InterPro" id="IPR058240">
    <property type="entry name" value="rSAM_sf"/>
</dbReference>
<evidence type="ECO:0000256" key="6">
    <source>
        <dbReference type="ARBA" id="ARBA00023014"/>
    </source>
</evidence>